<feature type="transmembrane region" description="Helical" evidence="2">
    <location>
        <begin position="906"/>
        <end position="927"/>
    </location>
</feature>
<feature type="transmembrane region" description="Helical" evidence="2">
    <location>
        <begin position="761"/>
        <end position="778"/>
    </location>
</feature>
<evidence type="ECO:0000313" key="3">
    <source>
        <dbReference type="EMBL" id="GIE71039.1"/>
    </source>
</evidence>
<dbReference type="EMBL" id="BOMS01000116">
    <property type="protein sequence ID" value="GIE71039.1"/>
    <property type="molecule type" value="Genomic_DNA"/>
</dbReference>
<feature type="transmembrane region" description="Helical" evidence="2">
    <location>
        <begin position="672"/>
        <end position="695"/>
    </location>
</feature>
<evidence type="ECO:0000256" key="1">
    <source>
        <dbReference type="SAM" id="MobiDB-lite"/>
    </source>
</evidence>
<keyword evidence="2" id="KW-1133">Transmembrane helix</keyword>
<feature type="transmembrane region" description="Helical" evidence="2">
    <location>
        <begin position="824"/>
        <end position="843"/>
    </location>
</feature>
<comment type="caution">
    <text evidence="3">The sequence shown here is derived from an EMBL/GenBank/DDBJ whole genome shotgun (WGS) entry which is preliminary data.</text>
</comment>
<keyword evidence="4" id="KW-1185">Reference proteome</keyword>
<feature type="transmembrane region" description="Helical" evidence="2">
    <location>
        <begin position="958"/>
        <end position="983"/>
    </location>
</feature>
<gene>
    <name evidence="3" type="ORF">Apa02nite_071470</name>
</gene>
<feature type="transmembrane region" description="Helical" evidence="2">
    <location>
        <begin position="730"/>
        <end position="755"/>
    </location>
</feature>
<sequence>MTITPPRETTGTRNRRRRPQLPGEPRHAAGGGPAFEEAPAPRRRSGKPVDEVRPEPPEVADGLGARLYQTLSDSERETAVAETLLFVKPAFDEEEPPGYEVPAPVGEPGYGFGQLPEAGPALLPEAGPVAPAGKPGWSWKPGRRRAVRGHRAPEVDVVAQVPEFIAAERPVAFAGGEQPLAFDAAERPGAFDAVGQPGAFDGGDRAAAFDGGDRVGDFDGGDRVGDFDGGERAGVETILFARFHGREFADRGEDGPGEVERPVRRDVSPMTETFLFGAPAQQHAQEPRSPIDGAAETLLFAGLARAMATADGEPVQLAEISADGWHAEAEAADVIWDMPSHHEDGVGWTPDDRDVAEARSGLIDGGDGFRGGLPYRESVKTDRPRSWVDLDRNAPQPRFGERDLDPDAGRPGPKRGRDGFPEQWGAGAAGIGRPGRVVNRKRSRAAQADQNVADGFWNTGYPQDTALDEGFDRNSGADYAEDFGTPEPVDYPVTDPACPGAELVDYSVVDASGHPVGEVQGIDADGSQEFSIEESLGFGAEESLSPERLAKAAASEAAWRAFSEGDREPGAEIRTGRRAKSRWMSTITGAGAAPEAVEVAPKRPLFVWPVLLRCLLYLGPLSVAIAGIGALGRVAWPVPAATLLLGWAAAQALTSVGVTVTRRAGAEAAVRLVGAGFAAMAALWCALVWITPAALLGPDRLLAAAVGLGGLATLATVTAALVTRAESAVICWYLPCWLLAGTAVAAAGGVGWAGYVPVETLLPAGIVAVLIRAFRPAVLFGKQCRIPRLTAVERRRAGAYLVIGAAQAICVALLWQAGPAVTPAPAALPLLLAVPLLEALIGWHTNRIDAGLDSAESPADLDRHVRNVTVITLAGLLPPLAAGAALALASYQLPHSLTGLGGTQDAVLALSAGTLLGGVFAITFLLAARSRTGIAAALATAPPLATLALPLLPQPAAGPLPLAVAVLAATHMAGLLIVALTAADLRRTP</sequence>
<dbReference type="Proteomes" id="UP000624709">
    <property type="component" value="Unassembled WGS sequence"/>
</dbReference>
<feature type="compositionally biased region" description="Low complexity" evidence="1">
    <location>
        <begin position="1"/>
        <end position="12"/>
    </location>
</feature>
<feature type="transmembrane region" description="Helical" evidence="2">
    <location>
        <begin position="638"/>
        <end position="660"/>
    </location>
</feature>
<feature type="compositionally biased region" description="Basic and acidic residues" evidence="1">
    <location>
        <begin position="399"/>
        <end position="408"/>
    </location>
</feature>
<name>A0ABQ4BK41_9ACTN</name>
<feature type="compositionally biased region" description="Basic and acidic residues" evidence="1">
    <location>
        <begin position="377"/>
        <end position="392"/>
    </location>
</feature>
<accession>A0ABQ4BK41</accession>
<feature type="transmembrane region" description="Helical" evidence="2">
    <location>
        <begin position="799"/>
        <end position="818"/>
    </location>
</feature>
<reference evidence="3 4" key="1">
    <citation type="submission" date="2021-01" db="EMBL/GenBank/DDBJ databases">
        <title>Whole genome shotgun sequence of Actinoplanes palleronii NBRC 14916.</title>
        <authorList>
            <person name="Komaki H."/>
            <person name="Tamura T."/>
        </authorList>
    </citation>
    <scope>NUCLEOTIDE SEQUENCE [LARGE SCALE GENOMIC DNA]</scope>
    <source>
        <strain evidence="3 4">NBRC 14916</strain>
    </source>
</reference>
<evidence type="ECO:0000313" key="4">
    <source>
        <dbReference type="Proteomes" id="UP000624709"/>
    </source>
</evidence>
<feature type="transmembrane region" description="Helical" evidence="2">
    <location>
        <begin position="701"/>
        <end position="723"/>
    </location>
</feature>
<feature type="compositionally biased region" description="Basic and acidic residues" evidence="1">
    <location>
        <begin position="47"/>
        <end position="56"/>
    </location>
</feature>
<feature type="region of interest" description="Disordered" evidence="1">
    <location>
        <begin position="1"/>
        <end position="64"/>
    </location>
</feature>
<feature type="region of interest" description="Disordered" evidence="1">
    <location>
        <begin position="359"/>
        <end position="447"/>
    </location>
</feature>
<proteinExistence type="predicted"/>
<keyword evidence="2" id="KW-0472">Membrane</keyword>
<evidence type="ECO:0000256" key="2">
    <source>
        <dbReference type="SAM" id="Phobius"/>
    </source>
</evidence>
<dbReference type="RefSeq" id="WP_239164771.1">
    <property type="nucleotide sequence ID" value="NZ_BAAATY010000002.1"/>
</dbReference>
<feature type="transmembrane region" description="Helical" evidence="2">
    <location>
        <begin position="934"/>
        <end position="952"/>
    </location>
</feature>
<keyword evidence="2" id="KW-0812">Transmembrane</keyword>
<feature type="transmembrane region" description="Helical" evidence="2">
    <location>
        <begin position="864"/>
        <end position="886"/>
    </location>
</feature>
<organism evidence="3 4">
    <name type="scientific">Actinoplanes palleronii</name>
    <dbReference type="NCBI Taxonomy" id="113570"/>
    <lineage>
        <taxon>Bacteria</taxon>
        <taxon>Bacillati</taxon>
        <taxon>Actinomycetota</taxon>
        <taxon>Actinomycetes</taxon>
        <taxon>Micromonosporales</taxon>
        <taxon>Micromonosporaceae</taxon>
        <taxon>Actinoplanes</taxon>
    </lineage>
</organism>
<protein>
    <submittedName>
        <fullName evidence="3">Uncharacterized protein</fullName>
    </submittedName>
</protein>